<keyword evidence="1" id="KW-1133">Transmembrane helix</keyword>
<gene>
    <name evidence="2" type="ORF">UFOPK2766_01179</name>
</gene>
<protein>
    <submittedName>
        <fullName evidence="2">Unannotated protein</fullName>
    </submittedName>
</protein>
<reference evidence="2" key="1">
    <citation type="submission" date="2020-05" db="EMBL/GenBank/DDBJ databases">
        <authorList>
            <person name="Chiriac C."/>
            <person name="Salcher M."/>
            <person name="Ghai R."/>
            <person name="Kavagutti S V."/>
        </authorList>
    </citation>
    <scope>NUCLEOTIDE SEQUENCE</scope>
</reference>
<feature type="transmembrane region" description="Helical" evidence="1">
    <location>
        <begin position="12"/>
        <end position="34"/>
    </location>
</feature>
<dbReference type="Gene3D" id="2.120.10.30">
    <property type="entry name" value="TolB, C-terminal domain"/>
    <property type="match status" value="1"/>
</dbReference>
<sequence length="539" mass="54727">MTEEAAKSGVTGPAWTFGALGAVLAVGALLFIVIGSPFGSGAPAPTSSVAPTTTVAAVTSTTDVNDGPLPTDRVAYVTSTGAVLSGTGAEPPVQVASDAARGPAGLGAIAVAPTGDLIAYLRTDGALVVVPASGGEVLVLATDAVISDIGAHTLLAWDPTGSQISYIAVGTADMAEPRDTTPKPLSAGQGVYRVPLPEGVLGNVVKVVDRTGAAVMRIGDPSTRSMVGLASSKSDDLMLLESVIPGTNNPYTLAAATSGSDALTPTFLSADEPTFSSDGSFIIAVGPDKSGKEMIRIATDSLSRTTLVSADKICAPSVSPDSTRIVYGAGPNCSKLMLISARGGTPVEITPPAQPGRASYRAGELSWTADGRFIAFADCRSTDGPLTCEGPVTFLDPDRLLEVPGAVATTVATVTRPLLGDLRLTVVLAGPIEYVGTFPVDAESEGELVEVDGSTSIVNLDLVNGDQALNLDLEVAEGSQFVTGQMTLVDPSKGINRSFTVLGTASVIGLRVASVSGIWISTDDLPFVSGKFRIGLRRG</sequence>
<organism evidence="2">
    <name type="scientific">freshwater metagenome</name>
    <dbReference type="NCBI Taxonomy" id="449393"/>
    <lineage>
        <taxon>unclassified sequences</taxon>
        <taxon>metagenomes</taxon>
        <taxon>ecological metagenomes</taxon>
    </lineage>
</organism>
<proteinExistence type="predicted"/>
<keyword evidence="1" id="KW-0472">Membrane</keyword>
<evidence type="ECO:0000256" key="1">
    <source>
        <dbReference type="SAM" id="Phobius"/>
    </source>
</evidence>
<dbReference type="EMBL" id="CAEZYU010000049">
    <property type="protein sequence ID" value="CAB4743215.1"/>
    <property type="molecule type" value="Genomic_DNA"/>
</dbReference>
<dbReference type="SUPFAM" id="SSF82171">
    <property type="entry name" value="DPP6 N-terminal domain-like"/>
    <property type="match status" value="1"/>
</dbReference>
<keyword evidence="1" id="KW-0812">Transmembrane</keyword>
<name>A0A6J6T8H9_9ZZZZ</name>
<evidence type="ECO:0000313" key="2">
    <source>
        <dbReference type="EMBL" id="CAB4743215.1"/>
    </source>
</evidence>
<dbReference type="AlphaFoldDB" id="A0A6J6T8H9"/>
<accession>A0A6J6T8H9</accession>
<dbReference type="InterPro" id="IPR011042">
    <property type="entry name" value="6-blade_b-propeller_TolB-like"/>
</dbReference>